<dbReference type="PANTHER" id="PTHR10954:SF18">
    <property type="entry name" value="RIBONUCLEASE HII"/>
    <property type="match status" value="1"/>
</dbReference>
<evidence type="ECO:0000259" key="17">
    <source>
        <dbReference type="PROSITE" id="PS51975"/>
    </source>
</evidence>
<dbReference type="SUPFAM" id="SSF53098">
    <property type="entry name" value="Ribonuclease H-like"/>
    <property type="match status" value="1"/>
</dbReference>
<evidence type="ECO:0000256" key="11">
    <source>
        <dbReference type="ARBA" id="ARBA00022759"/>
    </source>
</evidence>
<dbReference type="GO" id="GO:0032299">
    <property type="term" value="C:ribonuclease H2 complex"/>
    <property type="evidence" value="ECO:0007669"/>
    <property type="project" value="TreeGrafter"/>
</dbReference>
<dbReference type="GO" id="GO:0043137">
    <property type="term" value="P:DNA replication, removal of RNA primer"/>
    <property type="evidence" value="ECO:0007669"/>
    <property type="project" value="TreeGrafter"/>
</dbReference>
<dbReference type="GO" id="GO:0004523">
    <property type="term" value="F:RNA-DNA hybrid ribonuclease activity"/>
    <property type="evidence" value="ECO:0007669"/>
    <property type="project" value="UniProtKB-UniRule"/>
</dbReference>
<protein>
    <recommendedName>
        <fullName evidence="7 14">Ribonuclease HII</fullName>
        <shortName evidence="14">RNase HII</shortName>
        <ecNumber evidence="6 14">3.1.26.4</ecNumber>
    </recommendedName>
</protein>
<dbReference type="HAMAP" id="MF_00052_B">
    <property type="entry name" value="RNase_HII_B"/>
    <property type="match status" value="1"/>
</dbReference>
<dbReference type="GO" id="GO:0006298">
    <property type="term" value="P:mismatch repair"/>
    <property type="evidence" value="ECO:0007669"/>
    <property type="project" value="TreeGrafter"/>
</dbReference>
<gene>
    <name evidence="14" type="primary">rnhB</name>
    <name evidence="18" type="ORF">A2720_00255</name>
</gene>
<keyword evidence="12 14" id="KW-0378">Hydrolase</keyword>
<evidence type="ECO:0000256" key="7">
    <source>
        <dbReference type="ARBA" id="ARBA00019179"/>
    </source>
</evidence>
<dbReference type="PROSITE" id="PS51975">
    <property type="entry name" value="RNASE_H_2"/>
    <property type="match status" value="1"/>
</dbReference>
<keyword evidence="8 14" id="KW-0963">Cytoplasm</keyword>
<comment type="cofactor">
    <cofactor evidence="2">
        <name>Mg(2+)</name>
        <dbReference type="ChEBI" id="CHEBI:18420"/>
    </cofactor>
</comment>
<dbReference type="Proteomes" id="UP000178892">
    <property type="component" value="Unassembled WGS sequence"/>
</dbReference>
<evidence type="ECO:0000256" key="3">
    <source>
        <dbReference type="ARBA" id="ARBA00004065"/>
    </source>
</evidence>
<keyword evidence="9 14" id="KW-0540">Nuclease</keyword>
<dbReference type="GO" id="GO:0003723">
    <property type="term" value="F:RNA binding"/>
    <property type="evidence" value="ECO:0007669"/>
    <property type="project" value="UniProtKB-UniRule"/>
</dbReference>
<dbReference type="GO" id="GO:0030145">
    <property type="term" value="F:manganese ion binding"/>
    <property type="evidence" value="ECO:0007669"/>
    <property type="project" value="UniProtKB-UniRule"/>
</dbReference>
<proteinExistence type="inferred from homology"/>
<feature type="domain" description="RNase H type-2" evidence="17">
    <location>
        <begin position="18"/>
        <end position="217"/>
    </location>
</feature>
<dbReference type="InterPro" id="IPR024567">
    <property type="entry name" value="RNase_HII/HIII_dom"/>
</dbReference>
<evidence type="ECO:0000256" key="4">
    <source>
        <dbReference type="ARBA" id="ARBA00004496"/>
    </source>
</evidence>
<evidence type="ECO:0000313" key="18">
    <source>
        <dbReference type="EMBL" id="OGE81808.1"/>
    </source>
</evidence>
<dbReference type="NCBIfam" id="NF000595">
    <property type="entry name" value="PRK00015.1-3"/>
    <property type="match status" value="1"/>
</dbReference>
<evidence type="ECO:0000256" key="13">
    <source>
        <dbReference type="ARBA" id="ARBA00023211"/>
    </source>
</evidence>
<comment type="cofactor">
    <cofactor evidence="14 15">
        <name>Mn(2+)</name>
        <dbReference type="ChEBI" id="CHEBI:29035"/>
    </cofactor>
    <cofactor evidence="14 15">
        <name>Mg(2+)</name>
        <dbReference type="ChEBI" id="CHEBI:18420"/>
    </cofactor>
    <text evidence="14 15">Manganese or magnesium. Binds 1 divalent metal ion per monomer in the absence of substrate. May bind a second metal ion after substrate binding.</text>
</comment>
<dbReference type="GO" id="GO:0005737">
    <property type="term" value="C:cytoplasm"/>
    <property type="evidence" value="ECO:0007669"/>
    <property type="project" value="UniProtKB-SubCell"/>
</dbReference>
<dbReference type="InterPro" id="IPR001352">
    <property type="entry name" value="RNase_HII/HIII"/>
</dbReference>
<reference evidence="18 19" key="1">
    <citation type="journal article" date="2016" name="Nat. Commun.">
        <title>Thousands of microbial genomes shed light on interconnected biogeochemical processes in an aquifer system.</title>
        <authorList>
            <person name="Anantharaman K."/>
            <person name="Brown C.T."/>
            <person name="Hug L.A."/>
            <person name="Sharon I."/>
            <person name="Castelle C.J."/>
            <person name="Probst A.J."/>
            <person name="Thomas B.C."/>
            <person name="Singh A."/>
            <person name="Wilkins M.J."/>
            <person name="Karaoz U."/>
            <person name="Brodie E.L."/>
            <person name="Williams K.H."/>
            <person name="Hubbard S.S."/>
            <person name="Banfield J.F."/>
        </authorList>
    </citation>
    <scope>NUCLEOTIDE SEQUENCE [LARGE SCALE GENOMIC DNA]</scope>
</reference>
<feature type="binding site" evidence="14 15">
    <location>
        <position position="24"/>
    </location>
    <ligand>
        <name>a divalent metal cation</name>
        <dbReference type="ChEBI" id="CHEBI:60240"/>
    </ligand>
</feature>
<evidence type="ECO:0000313" key="19">
    <source>
        <dbReference type="Proteomes" id="UP000178892"/>
    </source>
</evidence>
<keyword evidence="10 14" id="KW-0479">Metal-binding</keyword>
<feature type="binding site" evidence="14 15">
    <location>
        <position position="125"/>
    </location>
    <ligand>
        <name>a divalent metal cation</name>
        <dbReference type="ChEBI" id="CHEBI:60240"/>
    </ligand>
</feature>
<organism evidence="18 19">
    <name type="scientific">Candidatus Doudnabacteria bacterium RIFCSPHIGHO2_01_FULL_46_24</name>
    <dbReference type="NCBI Taxonomy" id="1817825"/>
    <lineage>
        <taxon>Bacteria</taxon>
        <taxon>Candidatus Doudnaibacteriota</taxon>
    </lineage>
</organism>
<evidence type="ECO:0000256" key="16">
    <source>
        <dbReference type="RuleBase" id="RU003515"/>
    </source>
</evidence>
<evidence type="ECO:0000256" key="14">
    <source>
        <dbReference type="HAMAP-Rule" id="MF_00052"/>
    </source>
</evidence>
<keyword evidence="11 14" id="KW-0255">Endonuclease</keyword>
<dbReference type="EC" id="3.1.26.4" evidence="6 14"/>
<keyword evidence="13 14" id="KW-0464">Manganese</keyword>
<dbReference type="InterPro" id="IPR022898">
    <property type="entry name" value="RNase_HII"/>
</dbReference>
<evidence type="ECO:0000256" key="12">
    <source>
        <dbReference type="ARBA" id="ARBA00022801"/>
    </source>
</evidence>
<evidence type="ECO:0000256" key="1">
    <source>
        <dbReference type="ARBA" id="ARBA00000077"/>
    </source>
</evidence>
<accession>A0A1F5NVX5</accession>
<name>A0A1F5NVX5_9BACT</name>
<evidence type="ECO:0000256" key="9">
    <source>
        <dbReference type="ARBA" id="ARBA00022722"/>
    </source>
</evidence>
<dbReference type="EMBL" id="MFEL01000004">
    <property type="protein sequence ID" value="OGE81808.1"/>
    <property type="molecule type" value="Genomic_DNA"/>
</dbReference>
<evidence type="ECO:0000256" key="2">
    <source>
        <dbReference type="ARBA" id="ARBA00001946"/>
    </source>
</evidence>
<evidence type="ECO:0000256" key="15">
    <source>
        <dbReference type="PROSITE-ProRule" id="PRU01319"/>
    </source>
</evidence>
<dbReference type="InterPro" id="IPR012337">
    <property type="entry name" value="RNaseH-like_sf"/>
</dbReference>
<evidence type="ECO:0000256" key="5">
    <source>
        <dbReference type="ARBA" id="ARBA00007383"/>
    </source>
</evidence>
<dbReference type="AlphaFoldDB" id="A0A1F5NVX5"/>
<dbReference type="Pfam" id="PF01351">
    <property type="entry name" value="RNase_HII"/>
    <property type="match status" value="1"/>
</dbReference>
<evidence type="ECO:0000256" key="8">
    <source>
        <dbReference type="ARBA" id="ARBA00022490"/>
    </source>
</evidence>
<dbReference type="InterPro" id="IPR036397">
    <property type="entry name" value="RNaseH_sf"/>
</dbReference>
<feature type="binding site" evidence="14 15">
    <location>
        <position position="25"/>
    </location>
    <ligand>
        <name>a divalent metal cation</name>
        <dbReference type="ChEBI" id="CHEBI:60240"/>
    </ligand>
</feature>
<evidence type="ECO:0000256" key="10">
    <source>
        <dbReference type="ARBA" id="ARBA00022723"/>
    </source>
</evidence>
<sequence length="225" mass="25317">MRFPTYKYETQKNARGFTLVAGCDEVGIGPLAGPVVAATVILDPASIGKQRSKNKWWYRVRDSKTTTEKERAGLVNFVKDHCLDLGVGIISHETIDEINIHQASLLAMRKSVEALKHQPDYLFLDGVRKVKHFDFAQQPVIDGDMKILSISAASIVAKVARDKILAELDELFPVYGFVRHKGYGTSAHCAALKKFGVSPVHRQSFTFVQQVLRQFCSLNYFRKIY</sequence>
<comment type="function">
    <text evidence="3 14 16">Endonuclease that specifically degrades the RNA of RNA-DNA hybrids.</text>
</comment>
<dbReference type="Gene3D" id="3.30.420.10">
    <property type="entry name" value="Ribonuclease H-like superfamily/Ribonuclease H"/>
    <property type="match status" value="1"/>
</dbReference>
<dbReference type="PANTHER" id="PTHR10954">
    <property type="entry name" value="RIBONUCLEASE H2 SUBUNIT A"/>
    <property type="match status" value="1"/>
</dbReference>
<evidence type="ECO:0000256" key="6">
    <source>
        <dbReference type="ARBA" id="ARBA00012180"/>
    </source>
</evidence>
<comment type="catalytic activity">
    <reaction evidence="1 14 15 16">
        <text>Endonucleolytic cleavage to 5'-phosphomonoester.</text>
        <dbReference type="EC" id="3.1.26.4"/>
    </reaction>
</comment>
<comment type="caution">
    <text evidence="18">The sequence shown here is derived from an EMBL/GenBank/DDBJ whole genome shotgun (WGS) entry which is preliminary data.</text>
</comment>
<dbReference type="CDD" id="cd07182">
    <property type="entry name" value="RNase_HII_bacteria_HII_like"/>
    <property type="match status" value="1"/>
</dbReference>
<comment type="subcellular location">
    <subcellularLocation>
        <location evidence="4 14">Cytoplasm</location>
    </subcellularLocation>
</comment>
<comment type="similarity">
    <text evidence="5 14 16">Belongs to the RNase HII family.</text>
</comment>
<dbReference type="STRING" id="1817825.A2720_00255"/>